<reference evidence="1 2" key="1">
    <citation type="submission" date="2022-01" db="EMBL/GenBank/DDBJ databases">
        <title>A chromosomal length assembly of Cordylochernes scorpioides.</title>
        <authorList>
            <person name="Zeh D."/>
            <person name="Zeh J."/>
        </authorList>
    </citation>
    <scope>NUCLEOTIDE SEQUENCE [LARGE SCALE GENOMIC DNA]</scope>
    <source>
        <strain evidence="1">IN4F17</strain>
        <tissue evidence="1">Whole Body</tissue>
    </source>
</reference>
<keyword evidence="2" id="KW-1185">Reference proteome</keyword>
<dbReference type="Pfam" id="PF01359">
    <property type="entry name" value="Transposase_1"/>
    <property type="match status" value="1"/>
</dbReference>
<dbReference type="Gene3D" id="3.30.420.10">
    <property type="entry name" value="Ribonuclease H-like superfamily/Ribonuclease H"/>
    <property type="match status" value="1"/>
</dbReference>
<evidence type="ECO:0000313" key="2">
    <source>
        <dbReference type="Proteomes" id="UP001235939"/>
    </source>
</evidence>
<proteinExistence type="predicted"/>
<name>A0ABY6K7C3_9ARAC</name>
<dbReference type="Proteomes" id="UP001235939">
    <property type="component" value="Chromosome 02"/>
</dbReference>
<evidence type="ECO:0008006" key="3">
    <source>
        <dbReference type="Google" id="ProtNLM"/>
    </source>
</evidence>
<accession>A0ABY6K7C3</accession>
<dbReference type="InterPro" id="IPR001888">
    <property type="entry name" value="Transposase_1"/>
</dbReference>
<gene>
    <name evidence="1" type="ORF">LAZ67_2005035</name>
</gene>
<dbReference type="InterPro" id="IPR036397">
    <property type="entry name" value="RNaseH_sf"/>
</dbReference>
<organism evidence="1 2">
    <name type="scientific">Cordylochernes scorpioides</name>
    <dbReference type="NCBI Taxonomy" id="51811"/>
    <lineage>
        <taxon>Eukaryota</taxon>
        <taxon>Metazoa</taxon>
        <taxon>Ecdysozoa</taxon>
        <taxon>Arthropoda</taxon>
        <taxon>Chelicerata</taxon>
        <taxon>Arachnida</taxon>
        <taxon>Pseudoscorpiones</taxon>
        <taxon>Cheliferoidea</taxon>
        <taxon>Chernetidae</taxon>
        <taxon>Cordylochernes</taxon>
    </lineage>
</organism>
<evidence type="ECO:0000313" key="1">
    <source>
        <dbReference type="EMBL" id="UYV63620.1"/>
    </source>
</evidence>
<dbReference type="EMBL" id="CP092864">
    <property type="protein sequence ID" value="UYV63620.1"/>
    <property type="molecule type" value="Genomic_DNA"/>
</dbReference>
<sequence length="99" mass="11308">MEQVNLSSSAHTAQVDHDFFQEILKRFSRKIRVFRVVSGSIMISQNVGQHMNTLGRASSSMAKPNIHVGKIMLCIWWDQLGVVYYELLQPNKIITGEVF</sequence>
<protein>
    <recommendedName>
        <fullName evidence="3">Transposase</fullName>
    </recommendedName>
</protein>